<dbReference type="Proteomes" id="UP000468687">
    <property type="component" value="Unassembled WGS sequence"/>
</dbReference>
<proteinExistence type="predicted"/>
<reference evidence="1 2" key="1">
    <citation type="journal article" date="2014" name="Int. J. Syst. Evol. Microbiol.">
        <title>Nocardioides zeae sp. nov., isolated from the stem of Zea mays.</title>
        <authorList>
            <person name="Glaeser S.P."/>
            <person name="McInroy J.A."/>
            <person name="Busse H.J."/>
            <person name="Kampfer P."/>
        </authorList>
    </citation>
    <scope>NUCLEOTIDE SEQUENCE [LARGE SCALE GENOMIC DNA]</scope>
    <source>
        <strain evidence="1 2">JCM 30728</strain>
    </source>
</reference>
<comment type="caution">
    <text evidence="1">The sequence shown here is derived from an EMBL/GenBank/DDBJ whole genome shotgun (WGS) entry which is preliminary data.</text>
</comment>
<dbReference type="PANTHER" id="PTHR34129:SF1">
    <property type="entry name" value="DUF952 DOMAIN-CONTAINING PROTEIN"/>
    <property type="match status" value="1"/>
</dbReference>
<dbReference type="EMBL" id="JAAGXA010000001">
    <property type="protein sequence ID" value="NEN76733.1"/>
    <property type="molecule type" value="Genomic_DNA"/>
</dbReference>
<name>A0A6P0HD60_9ACTN</name>
<dbReference type="RefSeq" id="WP_163770108.1">
    <property type="nucleotide sequence ID" value="NZ_JAAGXA010000001.1"/>
</dbReference>
<dbReference type="InterPro" id="IPR009297">
    <property type="entry name" value="DUF952"/>
</dbReference>
<gene>
    <name evidence="1" type="ORF">G3T38_00405</name>
</gene>
<keyword evidence="2" id="KW-1185">Reference proteome</keyword>
<protein>
    <submittedName>
        <fullName evidence="1">DUF952 domain-containing protein</fullName>
    </submittedName>
</protein>
<dbReference type="AlphaFoldDB" id="A0A6P0HD60"/>
<dbReference type="PANTHER" id="PTHR34129">
    <property type="entry name" value="BLR1139 PROTEIN"/>
    <property type="match status" value="1"/>
</dbReference>
<accession>A0A6P0HD60</accession>
<dbReference type="Gene3D" id="3.20.170.20">
    <property type="entry name" value="Protein of unknown function DUF952"/>
    <property type="match status" value="1"/>
</dbReference>
<evidence type="ECO:0000313" key="2">
    <source>
        <dbReference type="Proteomes" id="UP000468687"/>
    </source>
</evidence>
<organism evidence="1 2">
    <name type="scientific">Nocardioides zeae</name>
    <dbReference type="NCBI Taxonomy" id="1457234"/>
    <lineage>
        <taxon>Bacteria</taxon>
        <taxon>Bacillati</taxon>
        <taxon>Actinomycetota</taxon>
        <taxon>Actinomycetes</taxon>
        <taxon>Propionibacteriales</taxon>
        <taxon>Nocardioidaceae</taxon>
        <taxon>Nocardioides</taxon>
    </lineage>
</organism>
<sequence>MLIHHVATAADWASAQATGAYDTSTRGRTLAEEGFLHAARPEQVAGVLERYYADVTEPLVLLTVDTDLLDELGVPWREDPVGDDTFPHVYAALPPPAVVAVEPVRPGPPAG</sequence>
<evidence type="ECO:0000313" key="1">
    <source>
        <dbReference type="EMBL" id="NEN76733.1"/>
    </source>
</evidence>
<dbReference type="SUPFAM" id="SSF56399">
    <property type="entry name" value="ADP-ribosylation"/>
    <property type="match status" value="1"/>
</dbReference>
<dbReference type="Pfam" id="PF06108">
    <property type="entry name" value="DUF952"/>
    <property type="match status" value="1"/>
</dbReference>